<gene>
    <name evidence="1" type="ORF">A6A05_01340</name>
</gene>
<dbReference type="EMBL" id="LWQU01000130">
    <property type="protein sequence ID" value="OAN51534.1"/>
    <property type="molecule type" value="Genomic_DNA"/>
</dbReference>
<dbReference type="Gene3D" id="2.40.128.140">
    <property type="entry name" value="Outer membrane protein"/>
    <property type="match status" value="1"/>
</dbReference>
<reference evidence="1 2" key="1">
    <citation type="submission" date="2016-04" db="EMBL/GenBank/DDBJ databases">
        <title>Draft genome sequence of freshwater magnetotactic bacteria Magnetospirillum marisnigri SP-1 and Magnetospirillum moscoviense BB-1.</title>
        <authorList>
            <person name="Koziaeva V."/>
            <person name="Dziuba M.V."/>
            <person name="Ivanov T.M."/>
            <person name="Kuznetsov B."/>
            <person name="Grouzdev D.S."/>
        </authorList>
    </citation>
    <scope>NUCLEOTIDE SEQUENCE [LARGE SCALE GENOMIC DNA]</scope>
    <source>
        <strain evidence="1 2">BB-1</strain>
    </source>
</reference>
<evidence type="ECO:0008006" key="3">
    <source>
        <dbReference type="Google" id="ProtNLM"/>
    </source>
</evidence>
<accession>A0A178MTE2</accession>
<name>A0A178MTE2_9PROT</name>
<organism evidence="1 2">
    <name type="scientific">Magnetospirillum moscoviense</name>
    <dbReference type="NCBI Taxonomy" id="1437059"/>
    <lineage>
        <taxon>Bacteria</taxon>
        <taxon>Pseudomonadati</taxon>
        <taxon>Pseudomonadota</taxon>
        <taxon>Alphaproteobacteria</taxon>
        <taxon>Rhodospirillales</taxon>
        <taxon>Rhodospirillaceae</taxon>
        <taxon>Magnetospirillum</taxon>
    </lineage>
</organism>
<keyword evidence="2" id="KW-1185">Reference proteome</keyword>
<dbReference type="STRING" id="1437059.A6A05_01340"/>
<dbReference type="InterPro" id="IPR037107">
    <property type="entry name" value="Put_OMP_sf"/>
</dbReference>
<protein>
    <recommendedName>
        <fullName evidence="3">Exonuclease</fullName>
    </recommendedName>
</protein>
<evidence type="ECO:0000313" key="2">
    <source>
        <dbReference type="Proteomes" id="UP000078543"/>
    </source>
</evidence>
<dbReference type="AlphaFoldDB" id="A0A178MTE2"/>
<sequence length="326" mass="34862">MACGLLLSLCGPALAEDSPRMGVLEENDSLYTGSDRHYTQGLRISLLTGAIKADSPWAEPFALIAPPDSGQAVSRRYSVFVGQSLFTPEDVSRKSPDGRDRPYAGWLYLGTSLLQESAGNSLENLELSVGIVGPGAMGRSSQNDYHQFIGIKQAWGWGEELDNEPGIVLSYERLWRFALLGGPGGGVDVVPQAGATIGNVFTYASAGAMLRWGRNLQVDYGGARVRPGLSGTDYFDGARLDGKLGYSVFAGLQGRLVAHNIFLDGSLVQDGPGVDKMPVVADFQAGLSLFWSRDVQMMLGAVRRTSEFEGQDKADVIGVASISFSL</sequence>
<proteinExistence type="predicted"/>
<comment type="caution">
    <text evidence="1">The sequence shown here is derived from an EMBL/GenBank/DDBJ whole genome shotgun (WGS) entry which is preliminary data.</text>
</comment>
<evidence type="ECO:0000313" key="1">
    <source>
        <dbReference type="EMBL" id="OAN51534.1"/>
    </source>
</evidence>
<dbReference type="Proteomes" id="UP000078543">
    <property type="component" value="Unassembled WGS sequence"/>
</dbReference>
<dbReference type="Pfam" id="PF09982">
    <property type="entry name" value="LpxR"/>
    <property type="match status" value="1"/>
</dbReference>
<dbReference type="InterPro" id="IPR018707">
    <property type="entry name" value="LpxR"/>
</dbReference>